<dbReference type="Proteomes" id="UP000005561">
    <property type="component" value="Unassembled WGS sequence"/>
</dbReference>
<evidence type="ECO:0000313" key="2">
    <source>
        <dbReference type="Proteomes" id="UP000005561"/>
    </source>
</evidence>
<protein>
    <recommendedName>
        <fullName evidence="3">Extracellular solute-binding protein</fullName>
    </recommendedName>
</protein>
<dbReference type="AlphaFoldDB" id="C6LKR4"/>
<dbReference type="Gene3D" id="3.40.190.10">
    <property type="entry name" value="Periplasmic binding protein-like II"/>
    <property type="match status" value="1"/>
</dbReference>
<keyword evidence="2" id="KW-1185">Reference proteome</keyword>
<dbReference type="RefSeq" id="WP_006864013.1">
    <property type="nucleotide sequence ID" value="NZ_ACCL02000025.1"/>
</dbReference>
<evidence type="ECO:0008006" key="3">
    <source>
        <dbReference type="Google" id="ProtNLM"/>
    </source>
</evidence>
<dbReference type="eggNOG" id="ENOG50337P2">
    <property type="taxonomic scope" value="Bacteria"/>
</dbReference>
<gene>
    <name evidence="1" type="ORF">BRYFOR_09261</name>
</gene>
<evidence type="ECO:0000313" key="1">
    <source>
        <dbReference type="EMBL" id="EET58801.1"/>
    </source>
</evidence>
<organism evidence="1 2">
    <name type="scientific">Marvinbryantia formatexigens DSM 14469</name>
    <dbReference type="NCBI Taxonomy" id="478749"/>
    <lineage>
        <taxon>Bacteria</taxon>
        <taxon>Bacillati</taxon>
        <taxon>Bacillota</taxon>
        <taxon>Clostridia</taxon>
        <taxon>Lachnospirales</taxon>
        <taxon>Lachnospiraceae</taxon>
        <taxon>Marvinbryantia</taxon>
    </lineage>
</organism>
<proteinExistence type="predicted"/>
<dbReference type="EMBL" id="ACCL02000025">
    <property type="protein sequence ID" value="EET58801.1"/>
    <property type="molecule type" value="Genomic_DNA"/>
</dbReference>
<sequence>MNIDDKKTALDDDSLLYQKRDDSLKKKDISNLNRTQKAGYFKDYYLRTVIIVIVVLIIAASLIYTMFFRHQVNVLSVAFINDAWMADADLLTDNLRDYYELTSDDELLDCTNYNLEEYGDQMKLTTLIAAQSIDILVCPQEQFDQYSELGYLADLSELLPADLYAQFEDQIIESSEVETDTDGTTVLQTYPAAPHGIDIADNEVYQAYGGVGEKAILCVVSNTEHTDNVIRFLEYLLSPSSVEEAEAAQAE</sequence>
<accession>C6LKR4</accession>
<dbReference type="STRING" id="168384.SAMN05660368_03095"/>
<comment type="caution">
    <text evidence="1">The sequence shown here is derived from an EMBL/GenBank/DDBJ whole genome shotgun (WGS) entry which is preliminary data.</text>
</comment>
<reference evidence="1" key="1">
    <citation type="submission" date="2009-07" db="EMBL/GenBank/DDBJ databases">
        <authorList>
            <person name="Weinstock G."/>
            <person name="Sodergren E."/>
            <person name="Clifton S."/>
            <person name="Fulton L."/>
            <person name="Fulton B."/>
            <person name="Courtney L."/>
            <person name="Fronick C."/>
            <person name="Harrison M."/>
            <person name="Strong C."/>
            <person name="Farmer C."/>
            <person name="Delahaunty K."/>
            <person name="Markovic C."/>
            <person name="Hall O."/>
            <person name="Minx P."/>
            <person name="Tomlinson C."/>
            <person name="Mitreva M."/>
            <person name="Nelson J."/>
            <person name="Hou S."/>
            <person name="Wollam A."/>
            <person name="Pepin K.H."/>
            <person name="Johnson M."/>
            <person name="Bhonagiri V."/>
            <person name="Nash W.E."/>
            <person name="Warren W."/>
            <person name="Chinwalla A."/>
            <person name="Mardis E.R."/>
            <person name="Wilson R.K."/>
        </authorList>
    </citation>
    <scope>NUCLEOTIDE SEQUENCE [LARGE SCALE GENOMIC DNA]</scope>
    <source>
        <strain evidence="1">DSM 14469</strain>
    </source>
</reference>
<dbReference type="OrthoDB" id="1925387at2"/>
<name>C6LKR4_9FIRM</name>